<organism evidence="1 2">
    <name type="scientific">Neorhizobium galegae bv. officinalis</name>
    <dbReference type="NCBI Taxonomy" id="323656"/>
    <lineage>
        <taxon>Bacteria</taxon>
        <taxon>Pseudomonadati</taxon>
        <taxon>Pseudomonadota</taxon>
        <taxon>Alphaproteobacteria</taxon>
        <taxon>Hyphomicrobiales</taxon>
        <taxon>Rhizobiaceae</taxon>
        <taxon>Rhizobium/Agrobacterium group</taxon>
        <taxon>Neorhizobium</taxon>
    </lineage>
</organism>
<reference evidence="1 2" key="1">
    <citation type="submission" date="2014-08" db="EMBL/GenBank/DDBJ databases">
        <authorList>
            <person name="Chen Y.-H."/>
        </authorList>
    </citation>
    <scope>NUCLEOTIDE SEQUENCE [LARGE SCALE GENOMIC DNA]</scope>
</reference>
<dbReference type="EMBL" id="CCRH01000037">
    <property type="protein sequence ID" value="CDZ41597.1"/>
    <property type="molecule type" value="Genomic_DNA"/>
</dbReference>
<gene>
    <name evidence="1" type="ORF">NGAL_HAMBI1145_59720</name>
</gene>
<dbReference type="AlphaFoldDB" id="A0A0T7G331"/>
<evidence type="ECO:0000313" key="1">
    <source>
        <dbReference type="EMBL" id="CDZ41597.1"/>
    </source>
</evidence>
<dbReference type="Proteomes" id="UP000046176">
    <property type="component" value="Unassembled WGS sequence"/>
</dbReference>
<protein>
    <submittedName>
        <fullName evidence="1">Uncharacterized protein</fullName>
    </submittedName>
</protein>
<evidence type="ECO:0000313" key="2">
    <source>
        <dbReference type="Proteomes" id="UP000046176"/>
    </source>
</evidence>
<sequence>MSRFSELKASGTGCARFSNSPIKGVIGQFACGGAPQVLPSEEAGTMQGLPEILLGLAVGAFVTYVVWERSDDLKVREAIDSQKRYQLACVRDFQNGWRYDKCEHDSFLDIKTGLESLQSCTAIVEKTNWTMDEFEATCGRDAGATNGK</sequence>
<name>A0A0T7G331_NEOGA</name>
<accession>A0A0T7G331</accession>
<proteinExistence type="predicted"/>